<evidence type="ECO:0000256" key="2">
    <source>
        <dbReference type="ARBA" id="ARBA00022487"/>
    </source>
</evidence>
<dbReference type="InterPro" id="IPR019819">
    <property type="entry name" value="Carboxylesterase_B_CS"/>
</dbReference>
<dbReference type="InterPro" id="IPR002018">
    <property type="entry name" value="CarbesteraseB"/>
</dbReference>
<keyword evidence="2" id="KW-0719">Serine esterase</keyword>
<dbReference type="InterPro" id="IPR050309">
    <property type="entry name" value="Type-B_Carboxylest/Lipase"/>
</dbReference>
<evidence type="ECO:0000256" key="5">
    <source>
        <dbReference type="ARBA" id="ARBA00023180"/>
    </source>
</evidence>
<keyword evidence="6" id="KW-0732">Signal</keyword>
<keyword evidence="3 6" id="KW-0378">Hydrolase</keyword>
<organism evidence="8 9">
    <name type="scientific">Diabrotica balteata</name>
    <name type="common">Banded cucumber beetle</name>
    <dbReference type="NCBI Taxonomy" id="107213"/>
    <lineage>
        <taxon>Eukaryota</taxon>
        <taxon>Metazoa</taxon>
        <taxon>Ecdysozoa</taxon>
        <taxon>Arthropoda</taxon>
        <taxon>Hexapoda</taxon>
        <taxon>Insecta</taxon>
        <taxon>Pterygota</taxon>
        <taxon>Neoptera</taxon>
        <taxon>Endopterygota</taxon>
        <taxon>Coleoptera</taxon>
        <taxon>Polyphaga</taxon>
        <taxon>Cucujiformia</taxon>
        <taxon>Chrysomeloidea</taxon>
        <taxon>Chrysomelidae</taxon>
        <taxon>Galerucinae</taxon>
        <taxon>Diabroticina</taxon>
        <taxon>Diabroticites</taxon>
        <taxon>Diabrotica</taxon>
    </lineage>
</organism>
<feature type="domain" description="Carboxylesterase type B" evidence="7">
    <location>
        <begin position="21"/>
        <end position="531"/>
    </location>
</feature>
<accession>A0A9N9T8G1</accession>
<reference evidence="8" key="1">
    <citation type="submission" date="2022-01" db="EMBL/GenBank/DDBJ databases">
        <authorList>
            <person name="King R."/>
        </authorList>
    </citation>
    <scope>NUCLEOTIDE SEQUENCE</scope>
</reference>
<keyword evidence="5" id="KW-0325">Glycoprotein</keyword>
<dbReference type="PROSITE" id="PS00941">
    <property type="entry name" value="CARBOXYLESTERASE_B_2"/>
    <property type="match status" value="1"/>
</dbReference>
<evidence type="ECO:0000256" key="4">
    <source>
        <dbReference type="ARBA" id="ARBA00023157"/>
    </source>
</evidence>
<dbReference type="AlphaFoldDB" id="A0A9N9T8G1"/>
<gene>
    <name evidence="8" type="ORF">DIABBA_LOCUS11437</name>
</gene>
<dbReference type="PANTHER" id="PTHR11559">
    <property type="entry name" value="CARBOXYLESTERASE"/>
    <property type="match status" value="1"/>
</dbReference>
<evidence type="ECO:0000313" key="9">
    <source>
        <dbReference type="Proteomes" id="UP001153709"/>
    </source>
</evidence>
<dbReference type="InterPro" id="IPR029058">
    <property type="entry name" value="AB_hydrolase_fold"/>
</dbReference>
<keyword evidence="9" id="KW-1185">Reference proteome</keyword>
<dbReference type="Gene3D" id="3.40.50.1820">
    <property type="entry name" value="alpha/beta hydrolase"/>
    <property type="match status" value="1"/>
</dbReference>
<dbReference type="OrthoDB" id="3200163at2759"/>
<evidence type="ECO:0000256" key="6">
    <source>
        <dbReference type="RuleBase" id="RU361235"/>
    </source>
</evidence>
<sequence length="546" mass="61504">MLKLLFFLLVHFIFKAYCNDDLIVTLPNGKIRGITVTPPAVVKDITYYAFLGIPFAAPPVGPLRFKPPQPAKNWNGILEANNNKVSCFQTDQHDDYETEDCLYLSVYTPNKPSSGKQTPVLVFIYGGGYVHGHATYGSKSVAFLMKDDITVVTFNYRVGPFGFLSTEDTVVPGNMGLKDQQLALKWVHNNIHLFGGDKNKITIMGQSAGAASVTYQLLSPGSAGLFSAAIANSGSALCNWAHQNNALDTAYGIANEIDPNFGRKKTTQELLKFLQSVDASAIHATSNKYKIFAPVIEVPHDGAIISANMYDSLVQGHFNKVPLLMGFNSEESIGMAKDINAWINHCKMYDANPGGLVDPDMHITDYKTKLAVGNEIKNLYVGHSTFEHEYGKGIQYFGDNTFIRAIIKFAELYTQHVKEVYFYQFSYHGKLGQNDIYIPGIGRVAHAEDQWYFWCYWDTYSQFPTPDIITMQRYVGLLANFVKYHNPTPVAQPIFDNVIWPEIRSHYFAYLDIDTKLSIRYNPRNFSYNAWVGFYDKYAKKPFISY</sequence>
<name>A0A9N9T8G1_DIABA</name>
<feature type="chain" id="PRO_5040535884" description="Carboxylic ester hydrolase" evidence="6">
    <location>
        <begin position="19"/>
        <end position="546"/>
    </location>
</feature>
<dbReference type="SUPFAM" id="SSF53474">
    <property type="entry name" value="alpha/beta-Hydrolases"/>
    <property type="match status" value="1"/>
</dbReference>
<comment type="similarity">
    <text evidence="1 6">Belongs to the type-B carboxylesterase/lipase family.</text>
</comment>
<evidence type="ECO:0000256" key="1">
    <source>
        <dbReference type="ARBA" id="ARBA00005964"/>
    </source>
</evidence>
<dbReference type="PROSITE" id="PS00122">
    <property type="entry name" value="CARBOXYLESTERASE_B_1"/>
    <property type="match status" value="1"/>
</dbReference>
<evidence type="ECO:0000259" key="7">
    <source>
        <dbReference type="Pfam" id="PF00135"/>
    </source>
</evidence>
<keyword evidence="4" id="KW-1015">Disulfide bond</keyword>
<dbReference type="EC" id="3.1.1.-" evidence="6"/>
<evidence type="ECO:0000256" key="3">
    <source>
        <dbReference type="ARBA" id="ARBA00022801"/>
    </source>
</evidence>
<dbReference type="Pfam" id="PF00135">
    <property type="entry name" value="COesterase"/>
    <property type="match status" value="1"/>
</dbReference>
<evidence type="ECO:0000313" key="8">
    <source>
        <dbReference type="EMBL" id="CAG9838568.1"/>
    </source>
</evidence>
<dbReference type="EMBL" id="OU898282">
    <property type="protein sequence ID" value="CAG9838568.1"/>
    <property type="molecule type" value="Genomic_DNA"/>
</dbReference>
<proteinExistence type="inferred from homology"/>
<dbReference type="GO" id="GO:0052689">
    <property type="term" value="F:carboxylic ester hydrolase activity"/>
    <property type="evidence" value="ECO:0007669"/>
    <property type="project" value="UniProtKB-KW"/>
</dbReference>
<dbReference type="Proteomes" id="UP001153709">
    <property type="component" value="Chromosome 7"/>
</dbReference>
<protein>
    <recommendedName>
        <fullName evidence="6">Carboxylic ester hydrolase</fullName>
        <ecNumber evidence="6">3.1.1.-</ecNumber>
    </recommendedName>
</protein>
<dbReference type="InterPro" id="IPR019826">
    <property type="entry name" value="Carboxylesterase_B_AS"/>
</dbReference>
<feature type="signal peptide" evidence="6">
    <location>
        <begin position="1"/>
        <end position="18"/>
    </location>
</feature>